<dbReference type="InterPro" id="IPR051083">
    <property type="entry name" value="GrpII_Intron_Splice-Mob/Def"/>
</dbReference>
<feature type="non-terminal residue" evidence="2">
    <location>
        <position position="157"/>
    </location>
</feature>
<name>A0A426XB41_ENSVE</name>
<reference evidence="2 3" key="1">
    <citation type="journal article" date="2014" name="Agronomy (Basel)">
        <title>A Draft Genome Sequence for Ensete ventricosum, the Drought-Tolerant Tree Against Hunger.</title>
        <authorList>
            <person name="Harrison J."/>
            <person name="Moore K.A."/>
            <person name="Paszkiewicz K."/>
            <person name="Jones T."/>
            <person name="Grant M."/>
            <person name="Ambacheew D."/>
            <person name="Muzemil S."/>
            <person name="Studholme D.J."/>
        </authorList>
    </citation>
    <scope>NUCLEOTIDE SEQUENCE [LARGE SCALE GENOMIC DNA]</scope>
</reference>
<protein>
    <submittedName>
        <fullName evidence="2">Uncharacterized protein</fullName>
    </submittedName>
</protein>
<dbReference type="AlphaFoldDB" id="A0A426XB41"/>
<keyword evidence="1" id="KW-0732">Signal</keyword>
<evidence type="ECO:0000313" key="2">
    <source>
        <dbReference type="EMBL" id="RRT36687.1"/>
    </source>
</evidence>
<gene>
    <name evidence="2" type="ORF">B296_00058521</name>
</gene>
<sequence>MPCPTPKSLFFLLRHHRASSLLLLLSPRSTSTLAHNCHPCPHSSSSSNVDLLRKQEEQRQALQNPYDLMKEDPIQVCSDLWVRCFGRPADAPPLPNLTGFLKKFDLWVLAYQRACAHHTGSFPRRGAIHLPHLRSLLALQSSVLASPRRPYPWGAST</sequence>
<evidence type="ECO:0000313" key="3">
    <source>
        <dbReference type="Proteomes" id="UP000287651"/>
    </source>
</evidence>
<proteinExistence type="predicted"/>
<dbReference type="EMBL" id="AMZH03023248">
    <property type="protein sequence ID" value="RRT36687.1"/>
    <property type="molecule type" value="Genomic_DNA"/>
</dbReference>
<evidence type="ECO:0000256" key="1">
    <source>
        <dbReference type="SAM" id="SignalP"/>
    </source>
</evidence>
<feature type="signal peptide" evidence="1">
    <location>
        <begin position="1"/>
        <end position="34"/>
    </location>
</feature>
<comment type="caution">
    <text evidence="2">The sequence shown here is derived from an EMBL/GenBank/DDBJ whole genome shotgun (WGS) entry which is preliminary data.</text>
</comment>
<dbReference type="PANTHER" id="PTHR34047">
    <property type="entry name" value="NUCLEAR INTRON MATURASE 1, MITOCHONDRIAL-RELATED"/>
    <property type="match status" value="1"/>
</dbReference>
<feature type="chain" id="PRO_5019336598" evidence="1">
    <location>
        <begin position="35"/>
        <end position="157"/>
    </location>
</feature>
<organism evidence="2 3">
    <name type="scientific">Ensete ventricosum</name>
    <name type="common">Abyssinian banana</name>
    <name type="synonym">Musa ensete</name>
    <dbReference type="NCBI Taxonomy" id="4639"/>
    <lineage>
        <taxon>Eukaryota</taxon>
        <taxon>Viridiplantae</taxon>
        <taxon>Streptophyta</taxon>
        <taxon>Embryophyta</taxon>
        <taxon>Tracheophyta</taxon>
        <taxon>Spermatophyta</taxon>
        <taxon>Magnoliopsida</taxon>
        <taxon>Liliopsida</taxon>
        <taxon>Zingiberales</taxon>
        <taxon>Musaceae</taxon>
        <taxon>Ensete</taxon>
    </lineage>
</organism>
<dbReference type="PANTHER" id="PTHR34047:SF2">
    <property type="entry name" value="NUCLEAR INTRON MATURASE 1, MITOCHONDRIAL"/>
    <property type="match status" value="1"/>
</dbReference>
<dbReference type="Proteomes" id="UP000287651">
    <property type="component" value="Unassembled WGS sequence"/>
</dbReference>
<accession>A0A426XB41</accession>